<keyword evidence="3" id="KW-1185">Reference proteome</keyword>
<feature type="compositionally biased region" description="Low complexity" evidence="1">
    <location>
        <begin position="204"/>
        <end position="213"/>
    </location>
</feature>
<evidence type="ECO:0000256" key="1">
    <source>
        <dbReference type="SAM" id="MobiDB-lite"/>
    </source>
</evidence>
<sequence length="223" mass="24805">MYQLNANAAREAENISSYLSETGKYKGKFIRAEKLISSNKGTHGVGFTFESDSKQTTRFDIWTMSAQNEQLMGYKAINAIMACMKLKTLSIARAEVERTDWDTKQKYKEEADIFPELLDKPIGLVLVNTEYEKMRDGQKTGETGWRLELVAPFEAATEFTAAEILDRATQPKKLSSIVALLADRPLRNRLSQRPTTGGGHHDAPPAGHPANGGFNSSDDDIPF</sequence>
<proteinExistence type="predicted"/>
<reference evidence="2 3" key="1">
    <citation type="submission" date="2023-05" db="EMBL/GenBank/DDBJ databases">
        <authorList>
            <person name="Yin Y."/>
            <person name="Lu Z."/>
        </authorList>
    </citation>
    <scope>NUCLEOTIDE SEQUENCE [LARGE SCALE GENOMIC DNA]</scope>
    <source>
        <strain evidence="2 3">ZM22</strain>
    </source>
</reference>
<dbReference type="EMBL" id="CP125947">
    <property type="protein sequence ID" value="WHS67117.1"/>
    <property type="molecule type" value="Genomic_DNA"/>
</dbReference>
<protein>
    <recommendedName>
        <fullName evidence="4">DUF669 domain-containing protein</fullName>
    </recommendedName>
</protein>
<dbReference type="RefSeq" id="WP_283488164.1">
    <property type="nucleotide sequence ID" value="NZ_CP125947.1"/>
</dbReference>
<organism evidence="2 3">
    <name type="scientific">Comamonas resistens</name>
    <dbReference type="NCBI Taxonomy" id="3046670"/>
    <lineage>
        <taxon>Bacteria</taxon>
        <taxon>Pseudomonadati</taxon>
        <taxon>Pseudomonadota</taxon>
        <taxon>Betaproteobacteria</taxon>
        <taxon>Burkholderiales</taxon>
        <taxon>Comamonadaceae</taxon>
        <taxon>Comamonas</taxon>
    </lineage>
</organism>
<name>A0ABY8SVR9_9BURK</name>
<feature type="region of interest" description="Disordered" evidence="1">
    <location>
        <begin position="188"/>
        <end position="223"/>
    </location>
</feature>
<evidence type="ECO:0000313" key="3">
    <source>
        <dbReference type="Proteomes" id="UP001240697"/>
    </source>
</evidence>
<gene>
    <name evidence="2" type="ORF">QMY55_08375</name>
</gene>
<dbReference type="Proteomes" id="UP001240697">
    <property type="component" value="Chromosome"/>
</dbReference>
<evidence type="ECO:0008006" key="4">
    <source>
        <dbReference type="Google" id="ProtNLM"/>
    </source>
</evidence>
<accession>A0ABY8SVR9</accession>
<evidence type="ECO:0000313" key="2">
    <source>
        <dbReference type="EMBL" id="WHS67117.1"/>
    </source>
</evidence>